<dbReference type="PANTHER" id="PTHR40018">
    <property type="entry name" value="[PSI+] INDUCTION PROTEIN 2"/>
    <property type="match status" value="1"/>
</dbReference>
<feature type="transmembrane region" description="Helical" evidence="2">
    <location>
        <begin position="43"/>
        <end position="65"/>
    </location>
</feature>
<dbReference type="Proteomes" id="UP000509510">
    <property type="component" value="Chromosome III"/>
</dbReference>
<protein>
    <recommendedName>
        <fullName evidence="5">Fibroin-3 related protein</fullName>
    </recommendedName>
</protein>
<feature type="compositionally biased region" description="Low complexity" evidence="1">
    <location>
        <begin position="266"/>
        <end position="289"/>
    </location>
</feature>
<dbReference type="InterPro" id="IPR037504">
    <property type="entry name" value="PSI_induc_2"/>
</dbReference>
<organism evidence="3 4">
    <name type="scientific">Talaromyces rugulosus</name>
    <name type="common">Penicillium rugulosum</name>
    <dbReference type="NCBI Taxonomy" id="121627"/>
    <lineage>
        <taxon>Eukaryota</taxon>
        <taxon>Fungi</taxon>
        <taxon>Dikarya</taxon>
        <taxon>Ascomycota</taxon>
        <taxon>Pezizomycotina</taxon>
        <taxon>Eurotiomycetes</taxon>
        <taxon>Eurotiomycetidae</taxon>
        <taxon>Eurotiales</taxon>
        <taxon>Trichocomaceae</taxon>
        <taxon>Talaromyces</taxon>
        <taxon>Talaromyces sect. Islandici</taxon>
    </lineage>
</organism>
<dbReference type="GO" id="GO:0005935">
    <property type="term" value="C:cellular bud neck"/>
    <property type="evidence" value="ECO:0007669"/>
    <property type="project" value="TreeGrafter"/>
</dbReference>
<dbReference type="KEGG" id="trg:TRUGW13939_06473"/>
<accession>A0A7H8QZ13</accession>
<evidence type="ECO:0000256" key="2">
    <source>
        <dbReference type="SAM" id="Phobius"/>
    </source>
</evidence>
<feature type="compositionally biased region" description="Low complexity" evidence="1">
    <location>
        <begin position="298"/>
        <end position="322"/>
    </location>
</feature>
<evidence type="ECO:0000256" key="1">
    <source>
        <dbReference type="SAM" id="MobiDB-lite"/>
    </source>
</evidence>
<dbReference type="EMBL" id="CP055900">
    <property type="protein sequence ID" value="QKX59339.1"/>
    <property type="molecule type" value="Genomic_DNA"/>
</dbReference>
<keyword evidence="2" id="KW-0472">Membrane</keyword>
<evidence type="ECO:0008006" key="5">
    <source>
        <dbReference type="Google" id="ProtNLM"/>
    </source>
</evidence>
<evidence type="ECO:0000313" key="4">
    <source>
        <dbReference type="Proteomes" id="UP000509510"/>
    </source>
</evidence>
<keyword evidence="2" id="KW-0812">Transmembrane</keyword>
<feature type="compositionally biased region" description="Pro residues" evidence="1">
    <location>
        <begin position="348"/>
        <end position="358"/>
    </location>
</feature>
<gene>
    <name evidence="3" type="ORF">TRUGW13939_06473</name>
</gene>
<feature type="compositionally biased region" description="Polar residues" evidence="1">
    <location>
        <begin position="364"/>
        <end position="375"/>
    </location>
</feature>
<dbReference type="OrthoDB" id="5401332at2759"/>
<dbReference type="GeneID" id="55993968"/>
<sequence>MSPAARMIQSLAERSVSGEADSVKHTFSSWDNCMAKAYCKWPVIAVIIVGSLILLSIAGCLISCLCCGYQCCKGCCGCCYKCCDCGGNSRSHKRKRDSFGDHGNPYYQQPPPPQPMNYGHQQAVVPAVSPAPPAYRDRGPRTAAFDQPKAAVATNEDALPAMPTWADAQTRRVEDHTPVHETVEMDNLEAHDHAINPYYNHHSNSPAPGLMTRGGYSEVPPKSTSPHPSQPMYHDDYLHDDGYSTGAGGLRVTNASNQDLGDSDYSHQQQHQPYSPISPSSPGYGHTPAGYPPPARYPSPGAAAAAMPSRLSPRPSPSSYRGFDNQPPAKVQAPNFSGPRAYDQIPSPRSPVSPPMPYAPYEAHQQQQPPFQATRSPPPVAGSPVQHGQYRAFSPAISSSTPPPPFSETDHHPAGPASDGDRPPSLLMAGRRPTPNSYRAV</sequence>
<dbReference type="AlphaFoldDB" id="A0A7H8QZ13"/>
<feature type="region of interest" description="Disordered" evidence="1">
    <location>
        <begin position="196"/>
        <end position="441"/>
    </location>
</feature>
<dbReference type="PANTHER" id="PTHR40018:SF1">
    <property type="entry name" value="[PSI+] INDUCTION PROTEIN 2"/>
    <property type="match status" value="1"/>
</dbReference>
<dbReference type="GO" id="GO:0005886">
    <property type="term" value="C:plasma membrane"/>
    <property type="evidence" value="ECO:0007669"/>
    <property type="project" value="TreeGrafter"/>
</dbReference>
<dbReference type="RefSeq" id="XP_035345517.1">
    <property type="nucleotide sequence ID" value="XM_035489624.1"/>
</dbReference>
<evidence type="ECO:0000313" key="3">
    <source>
        <dbReference type="EMBL" id="QKX59339.1"/>
    </source>
</evidence>
<keyword evidence="2" id="KW-1133">Transmembrane helix</keyword>
<proteinExistence type="predicted"/>
<feature type="compositionally biased region" description="Basic and acidic residues" evidence="1">
    <location>
        <begin position="233"/>
        <end position="242"/>
    </location>
</feature>
<name>A0A7H8QZ13_TALRU</name>
<keyword evidence="4" id="KW-1185">Reference proteome</keyword>
<reference evidence="4" key="1">
    <citation type="submission" date="2020-06" db="EMBL/GenBank/DDBJ databases">
        <title>A chromosome-scale genome assembly of Talaromyces rugulosus W13939.</title>
        <authorList>
            <person name="Wang B."/>
            <person name="Guo L."/>
            <person name="Ye K."/>
            <person name="Wang L."/>
        </authorList>
    </citation>
    <scope>NUCLEOTIDE SEQUENCE [LARGE SCALE GENOMIC DNA]</scope>
    <source>
        <strain evidence="4">W13939</strain>
    </source>
</reference>